<comment type="caution">
    <text evidence="2">The sequence shown here is derived from an EMBL/GenBank/DDBJ whole genome shotgun (WGS) entry which is preliminary data.</text>
</comment>
<dbReference type="EMBL" id="BNJF01000003">
    <property type="protein sequence ID" value="GHO47297.1"/>
    <property type="molecule type" value="Genomic_DNA"/>
</dbReference>
<dbReference type="Proteomes" id="UP000612362">
    <property type="component" value="Unassembled WGS sequence"/>
</dbReference>
<protein>
    <submittedName>
        <fullName evidence="2">Uncharacterized protein</fullName>
    </submittedName>
</protein>
<feature type="compositionally biased region" description="Basic and acidic residues" evidence="1">
    <location>
        <begin position="8"/>
        <end position="25"/>
    </location>
</feature>
<evidence type="ECO:0000256" key="1">
    <source>
        <dbReference type="SAM" id="MobiDB-lite"/>
    </source>
</evidence>
<accession>A0A8J3HZU0</accession>
<reference evidence="2" key="1">
    <citation type="submission" date="2020-10" db="EMBL/GenBank/DDBJ databases">
        <title>Taxonomic study of unclassified bacteria belonging to the class Ktedonobacteria.</title>
        <authorList>
            <person name="Yabe S."/>
            <person name="Wang C.M."/>
            <person name="Zheng Y."/>
            <person name="Sakai Y."/>
            <person name="Cavaletti L."/>
            <person name="Monciardini P."/>
            <person name="Donadio S."/>
        </authorList>
    </citation>
    <scope>NUCLEOTIDE SEQUENCE</scope>
    <source>
        <strain evidence="2">SOSP1-1</strain>
    </source>
</reference>
<sequence>MVWLSLNGKEKRMRGQEERSHEHDQEARACLVRLMQMGYSWQKAQAQVELRISRSTAYRL</sequence>
<feature type="region of interest" description="Disordered" evidence="1">
    <location>
        <begin position="1"/>
        <end position="25"/>
    </location>
</feature>
<gene>
    <name evidence="2" type="ORF">KSX_54600</name>
</gene>
<dbReference type="AlphaFoldDB" id="A0A8J3HZU0"/>
<name>A0A8J3HZU0_9CHLR</name>
<organism evidence="2 3">
    <name type="scientific">Ktedonospora formicarum</name>
    <dbReference type="NCBI Taxonomy" id="2778364"/>
    <lineage>
        <taxon>Bacteria</taxon>
        <taxon>Bacillati</taxon>
        <taxon>Chloroflexota</taxon>
        <taxon>Ktedonobacteria</taxon>
        <taxon>Ktedonobacterales</taxon>
        <taxon>Ktedonobacteraceae</taxon>
        <taxon>Ktedonospora</taxon>
    </lineage>
</organism>
<evidence type="ECO:0000313" key="3">
    <source>
        <dbReference type="Proteomes" id="UP000612362"/>
    </source>
</evidence>
<proteinExistence type="predicted"/>
<keyword evidence="3" id="KW-1185">Reference proteome</keyword>
<evidence type="ECO:0000313" key="2">
    <source>
        <dbReference type="EMBL" id="GHO47297.1"/>
    </source>
</evidence>